<dbReference type="EMBL" id="UINC01082401">
    <property type="protein sequence ID" value="SVC27128.1"/>
    <property type="molecule type" value="Genomic_DNA"/>
</dbReference>
<evidence type="ECO:0008006" key="2">
    <source>
        <dbReference type="Google" id="ProtNLM"/>
    </source>
</evidence>
<protein>
    <recommendedName>
        <fullName evidence="2">AMP-dependent synthetase/ligase domain-containing protein</fullName>
    </recommendedName>
</protein>
<proteinExistence type="predicted"/>
<dbReference type="SUPFAM" id="SSF56801">
    <property type="entry name" value="Acetyl-CoA synthetase-like"/>
    <property type="match status" value="1"/>
</dbReference>
<reference evidence="1" key="1">
    <citation type="submission" date="2018-05" db="EMBL/GenBank/DDBJ databases">
        <authorList>
            <person name="Lanie J.A."/>
            <person name="Ng W.-L."/>
            <person name="Kazmierczak K.M."/>
            <person name="Andrzejewski T.M."/>
            <person name="Davidsen T.M."/>
            <person name="Wayne K.J."/>
            <person name="Tettelin H."/>
            <person name="Glass J.I."/>
            <person name="Rusch D."/>
            <person name="Podicherti R."/>
            <person name="Tsui H.-C.T."/>
            <person name="Winkler M.E."/>
        </authorList>
    </citation>
    <scope>NUCLEOTIDE SEQUENCE</scope>
</reference>
<sequence length="46" mass="4940">MSASTIPLISRAEQHGDRVAIIASEGTFSYKQLMVDARAVACCLLD</sequence>
<dbReference type="AlphaFoldDB" id="A0A382KRG1"/>
<feature type="non-terminal residue" evidence="1">
    <location>
        <position position="46"/>
    </location>
</feature>
<organism evidence="1">
    <name type="scientific">marine metagenome</name>
    <dbReference type="NCBI Taxonomy" id="408172"/>
    <lineage>
        <taxon>unclassified sequences</taxon>
        <taxon>metagenomes</taxon>
        <taxon>ecological metagenomes</taxon>
    </lineage>
</organism>
<gene>
    <name evidence="1" type="ORF">METZ01_LOCUS279982</name>
</gene>
<name>A0A382KRG1_9ZZZZ</name>
<accession>A0A382KRG1</accession>
<evidence type="ECO:0000313" key="1">
    <source>
        <dbReference type="EMBL" id="SVC27128.1"/>
    </source>
</evidence>